<organism evidence="2 3">
    <name type="scientific">Spirosoma arboris</name>
    <dbReference type="NCBI Taxonomy" id="2682092"/>
    <lineage>
        <taxon>Bacteria</taxon>
        <taxon>Pseudomonadati</taxon>
        <taxon>Bacteroidota</taxon>
        <taxon>Cytophagia</taxon>
        <taxon>Cytophagales</taxon>
        <taxon>Cytophagaceae</taxon>
        <taxon>Spirosoma</taxon>
    </lineage>
</organism>
<feature type="compositionally biased region" description="Polar residues" evidence="1">
    <location>
        <begin position="292"/>
        <end position="308"/>
    </location>
</feature>
<proteinExistence type="predicted"/>
<accession>A0A7K1SIS4</accession>
<keyword evidence="3" id="KW-1185">Reference proteome</keyword>
<evidence type="ECO:0000256" key="1">
    <source>
        <dbReference type="SAM" id="MobiDB-lite"/>
    </source>
</evidence>
<reference evidence="2 3" key="1">
    <citation type="submission" date="2019-12" db="EMBL/GenBank/DDBJ databases">
        <title>Spirosoma sp. HMF4905 genome sequencing and assembly.</title>
        <authorList>
            <person name="Kang H."/>
            <person name="Cha I."/>
            <person name="Kim H."/>
            <person name="Joh K."/>
        </authorList>
    </citation>
    <scope>NUCLEOTIDE SEQUENCE [LARGE SCALE GENOMIC DNA]</scope>
    <source>
        <strain evidence="2 3">HMF4905</strain>
    </source>
</reference>
<dbReference type="AlphaFoldDB" id="A0A7K1SIS4"/>
<feature type="compositionally biased region" description="Basic and acidic residues" evidence="1">
    <location>
        <begin position="110"/>
        <end position="120"/>
    </location>
</feature>
<name>A0A7K1SIS4_9BACT</name>
<evidence type="ECO:0000313" key="3">
    <source>
        <dbReference type="Proteomes" id="UP000436006"/>
    </source>
</evidence>
<dbReference type="Proteomes" id="UP000436006">
    <property type="component" value="Unassembled WGS sequence"/>
</dbReference>
<protein>
    <submittedName>
        <fullName evidence="2">Uncharacterized protein</fullName>
    </submittedName>
</protein>
<dbReference type="EMBL" id="WPIN01000012">
    <property type="protein sequence ID" value="MVM33628.1"/>
    <property type="molecule type" value="Genomic_DNA"/>
</dbReference>
<dbReference type="RefSeq" id="WP_157588346.1">
    <property type="nucleotide sequence ID" value="NZ_WPIN01000012.1"/>
</dbReference>
<comment type="caution">
    <text evidence="2">The sequence shown here is derived from an EMBL/GenBank/DDBJ whole genome shotgun (WGS) entry which is preliminary data.</text>
</comment>
<feature type="region of interest" description="Disordered" evidence="1">
    <location>
        <begin position="110"/>
        <end position="156"/>
    </location>
</feature>
<evidence type="ECO:0000313" key="2">
    <source>
        <dbReference type="EMBL" id="MVM33628.1"/>
    </source>
</evidence>
<gene>
    <name evidence="2" type="ORF">GO755_26555</name>
</gene>
<sequence length="323" mass="37038">MKFELNINQRAIMEHGFDLDMVDGAIIDFCLNFSKTCWSWVEEGTTYYWFQHDNICTQLPMLKLKRDTMYRRMKALCDKEFLKAHPRNKQQNQSWYALCPNSYLIESTIGKKSDGTDENPKGSLIEPQTIGSESEPSDQNPKAIGKESEGASDQNPMYKRIIEEENNLNLTKKNAGEAEILEVDAEEIDAENAPNPQFRAPPFPTDDLSEADLAELDEFTKKLHSERRVIEHLSKHHGLRGEAALQWISLFVSEQWATKNLTTRSYPEVLKHCLNWIKDQLLRLQADEQRQSKPTNHRQSGNRQSTAETGAGIDGLAERYFGT</sequence>
<feature type="region of interest" description="Disordered" evidence="1">
    <location>
        <begin position="288"/>
        <end position="309"/>
    </location>
</feature>
<feature type="compositionally biased region" description="Polar residues" evidence="1">
    <location>
        <begin position="129"/>
        <end position="140"/>
    </location>
</feature>